<dbReference type="EMBL" id="KI965460">
    <property type="protein sequence ID" value="EUD69185.1"/>
    <property type="molecule type" value="Genomic_DNA"/>
</dbReference>
<dbReference type="Proteomes" id="UP000030640">
    <property type="component" value="Unassembled WGS sequence"/>
</dbReference>
<reference evidence="2 3" key="1">
    <citation type="submission" date="2013-02" db="EMBL/GenBank/DDBJ databases">
        <title>The Genome Sequence of Plasmodium inui San Antonio 1.</title>
        <authorList>
            <consortium name="The Broad Institute Genome Sequencing Platform"/>
            <consortium name="The Broad Institute Genome Sequencing Center for Infectious Disease"/>
            <person name="Neafsey D."/>
            <person name="Cheeseman I."/>
            <person name="Volkman S."/>
            <person name="Adams J."/>
            <person name="Walker B."/>
            <person name="Young S.K."/>
            <person name="Zeng Q."/>
            <person name="Gargeya S."/>
            <person name="Fitzgerald M."/>
            <person name="Haas B."/>
            <person name="Abouelleil A."/>
            <person name="Alvarado L."/>
            <person name="Arachchi H.M."/>
            <person name="Berlin A.M."/>
            <person name="Chapman S.B."/>
            <person name="Dewar J."/>
            <person name="Goldberg J."/>
            <person name="Griggs A."/>
            <person name="Gujja S."/>
            <person name="Hansen M."/>
            <person name="Howarth C."/>
            <person name="Imamovic A."/>
            <person name="Larimer J."/>
            <person name="McCowan C."/>
            <person name="Murphy C."/>
            <person name="Neiman D."/>
            <person name="Pearson M."/>
            <person name="Priest M."/>
            <person name="Roberts A."/>
            <person name="Saif S."/>
            <person name="Shea T."/>
            <person name="Sisk P."/>
            <person name="Sykes S."/>
            <person name="Wortman J."/>
            <person name="Nusbaum C."/>
            <person name="Birren B."/>
        </authorList>
    </citation>
    <scope>NUCLEOTIDE SEQUENCE [LARGE SCALE GENOMIC DNA]</scope>
    <source>
        <strain evidence="2 3">San Antonio 1</strain>
    </source>
</reference>
<dbReference type="Gene3D" id="3.80.10.10">
    <property type="entry name" value="Ribonuclease Inhibitor"/>
    <property type="match status" value="1"/>
</dbReference>
<dbReference type="GeneID" id="20035322"/>
<dbReference type="RefSeq" id="XP_008813887.1">
    <property type="nucleotide sequence ID" value="XM_008815665.1"/>
</dbReference>
<feature type="compositionally biased region" description="Basic and acidic residues" evidence="1">
    <location>
        <begin position="401"/>
        <end position="427"/>
    </location>
</feature>
<proteinExistence type="predicted"/>
<feature type="compositionally biased region" description="Basic and acidic residues" evidence="1">
    <location>
        <begin position="158"/>
        <end position="171"/>
    </location>
</feature>
<feature type="compositionally biased region" description="Basic and acidic residues" evidence="1">
    <location>
        <begin position="24"/>
        <end position="41"/>
    </location>
</feature>
<name>W7ABX2_9APIC</name>
<feature type="compositionally biased region" description="Basic and acidic residues" evidence="1">
    <location>
        <begin position="443"/>
        <end position="486"/>
    </location>
</feature>
<dbReference type="AlphaFoldDB" id="W7ABX2"/>
<dbReference type="SUPFAM" id="SSF52047">
    <property type="entry name" value="RNI-like"/>
    <property type="match status" value="1"/>
</dbReference>
<feature type="compositionally biased region" description="Basic and acidic residues" evidence="1">
    <location>
        <begin position="262"/>
        <end position="284"/>
    </location>
</feature>
<feature type="region of interest" description="Disordered" evidence="1">
    <location>
        <begin position="342"/>
        <end position="486"/>
    </location>
</feature>
<feature type="compositionally biased region" description="Polar residues" evidence="1">
    <location>
        <begin position="42"/>
        <end position="52"/>
    </location>
</feature>
<feature type="region of interest" description="Disordered" evidence="1">
    <location>
        <begin position="158"/>
        <end position="177"/>
    </location>
</feature>
<keyword evidence="3" id="KW-1185">Reference proteome</keyword>
<feature type="region of interest" description="Disordered" evidence="1">
    <location>
        <begin position="24"/>
        <end position="60"/>
    </location>
</feature>
<evidence type="ECO:0000313" key="2">
    <source>
        <dbReference type="EMBL" id="EUD69185.1"/>
    </source>
</evidence>
<protein>
    <submittedName>
        <fullName evidence="2">Uncharacterized protein</fullName>
    </submittedName>
</protein>
<evidence type="ECO:0000313" key="3">
    <source>
        <dbReference type="Proteomes" id="UP000030640"/>
    </source>
</evidence>
<evidence type="ECO:0000256" key="1">
    <source>
        <dbReference type="SAM" id="MobiDB-lite"/>
    </source>
</evidence>
<organism evidence="2 3">
    <name type="scientific">Plasmodium inui San Antonio 1</name>
    <dbReference type="NCBI Taxonomy" id="1237626"/>
    <lineage>
        <taxon>Eukaryota</taxon>
        <taxon>Sar</taxon>
        <taxon>Alveolata</taxon>
        <taxon>Apicomplexa</taxon>
        <taxon>Aconoidasida</taxon>
        <taxon>Haemosporida</taxon>
        <taxon>Plasmodiidae</taxon>
        <taxon>Plasmodium</taxon>
        <taxon>Plasmodium (Plasmodium)</taxon>
    </lineage>
</organism>
<feature type="compositionally biased region" description="Basic and acidic residues" evidence="1">
    <location>
        <begin position="350"/>
        <end position="364"/>
    </location>
</feature>
<dbReference type="InterPro" id="IPR032675">
    <property type="entry name" value="LRR_dom_sf"/>
</dbReference>
<accession>W7ABX2</accession>
<dbReference type="OrthoDB" id="376802at2759"/>
<feature type="region of interest" description="Disordered" evidence="1">
    <location>
        <begin position="523"/>
        <end position="566"/>
    </location>
</feature>
<dbReference type="VEuPathDB" id="PlasmoDB:C922_00048"/>
<gene>
    <name evidence="2" type="ORF">C922_00048</name>
</gene>
<sequence length="942" mass="106767">MASRQKEKTNNEITKITEKAKIINEHITHSVKGIHNDKTKSVDSSPNKTNQNSEKDMPFGLTNWEISSERTVSSDIREGKGDFFSNNIKCNNAKTKFKRYALNGNAPDAQHSEHSNRLEEKKHLHTIIKEKIRKYSIHHNGGSGNYCNSPEKFKTECSQEDKGVDKSHTEENSNNSFYTNQHPVAYFLQQEYCGHDITIREGTRRNVKEDATLGRSKCFKDMHKRKFNSMTRLESASKIGDDSIEDLPRDGNSRGGGNKTDTPSHDVKQSGDSTKREDCEDHSSGKPRQGNGEPNCAPHRDEHDQRQKSEQSEPGEPPGKNSPHAESIIRCNNEELKRTLYKGGSANRIARMERSSQKYQEKGCSRYRRNCYTVRQSSIKSIVNGKGRRRDMREANSGAHSEARSEANEGDSRVDERKSASEGEVDKFSGAGRGSSGEAPSHTGDDGHDQDDHGREKHNEEEGKNEENDVRDKGDGEAHDRGDITAKSLDEGGWIEVEQPLTFWDALKNNFKNVFLVKSEGEAANEGEDVSNGGEDAENGGKEPVLESAPGVDNEADAANSDDSVNRHKEFSASSACATFPEGESSPLTPRQHFPLSPDVYVKCLNFLSAEKILECELVNRLSSYVINNRINVFTHVKKLTLDERWSHIPIYKRQFYLHQMKNVKHIYTSEKIYSGNGMYIHEVAAIIFQNVPNLKTLELLSPEYCMNDNTPRHEPFALAPSVFSKLEKLTIIGCQTLEWLHILRNCSFPLLKKLEVCYYPIHHDHWVWKFIFDFTLLGLQGLFKILYTMENLQKLSIGFDVLFDNIEGYLYNPLESHRNVLQEFNFVTNNQRYTNALSAPPANGNPSRKFKSYRGRICEEDFSDIFTIAYYISGKCGKLKRIMIKYRDSYDSYGDELDNEETLNEFISEATNTASTYYNYVLNWFRSAGGTEAGAATERGT</sequence>
<feature type="compositionally biased region" description="Basic and acidic residues" evidence="1">
    <location>
        <begin position="298"/>
        <end position="311"/>
    </location>
</feature>
<feature type="region of interest" description="Disordered" evidence="1">
    <location>
        <begin position="230"/>
        <end position="327"/>
    </location>
</feature>